<accession>A0ABT3T4G1</accession>
<dbReference type="InterPro" id="IPR029058">
    <property type="entry name" value="AB_hydrolase_fold"/>
</dbReference>
<keyword evidence="6" id="KW-1185">Reference proteome</keyword>
<evidence type="ECO:0000256" key="3">
    <source>
        <dbReference type="ARBA" id="ARBA00023098"/>
    </source>
</evidence>
<dbReference type="Gene3D" id="3.40.50.1820">
    <property type="entry name" value="alpha/beta hydrolase"/>
    <property type="match status" value="1"/>
</dbReference>
<keyword evidence="3" id="KW-0443">Lipid metabolism</keyword>
<dbReference type="Pfam" id="PF03403">
    <property type="entry name" value="PAF-AH_p_II"/>
    <property type="match status" value="1"/>
</dbReference>
<reference evidence="5" key="1">
    <citation type="submission" date="2019-02" db="EMBL/GenBank/DDBJ databases">
        <authorList>
            <person name="Li S.-H."/>
        </authorList>
    </citation>
    <scope>NUCLEOTIDE SEQUENCE</scope>
    <source>
        <strain evidence="5">IMCC11814</strain>
    </source>
</reference>
<evidence type="ECO:0000256" key="4">
    <source>
        <dbReference type="SAM" id="SignalP"/>
    </source>
</evidence>
<proteinExistence type="predicted"/>
<dbReference type="Proteomes" id="UP001143304">
    <property type="component" value="Unassembled WGS sequence"/>
</dbReference>
<evidence type="ECO:0008006" key="7">
    <source>
        <dbReference type="Google" id="ProtNLM"/>
    </source>
</evidence>
<feature type="signal peptide" evidence="4">
    <location>
        <begin position="1"/>
        <end position="22"/>
    </location>
</feature>
<keyword evidence="1" id="KW-0378">Hydrolase</keyword>
<name>A0ABT3T4G1_9GAMM</name>
<dbReference type="EMBL" id="SHNO01000001">
    <property type="protein sequence ID" value="MCX2976397.1"/>
    <property type="molecule type" value="Genomic_DNA"/>
</dbReference>
<dbReference type="SUPFAM" id="SSF53474">
    <property type="entry name" value="alpha/beta-Hydrolases"/>
    <property type="match status" value="1"/>
</dbReference>
<feature type="chain" id="PRO_5047136879" description="Alpha/beta hydrolase family protein" evidence="4">
    <location>
        <begin position="23"/>
        <end position="378"/>
    </location>
</feature>
<keyword evidence="4" id="KW-0732">Signal</keyword>
<dbReference type="PROSITE" id="PS51257">
    <property type="entry name" value="PROKAR_LIPOPROTEIN"/>
    <property type="match status" value="1"/>
</dbReference>
<organism evidence="5 6">
    <name type="scientific">Candidatus Marimicrobium litorale</name>
    <dbReference type="NCBI Taxonomy" id="2518991"/>
    <lineage>
        <taxon>Bacteria</taxon>
        <taxon>Pseudomonadati</taxon>
        <taxon>Pseudomonadota</taxon>
        <taxon>Gammaproteobacteria</taxon>
        <taxon>Cellvibrionales</taxon>
        <taxon>Halieaceae</taxon>
        <taxon>Marimicrobium</taxon>
    </lineage>
</organism>
<protein>
    <recommendedName>
        <fullName evidence="7">Alpha/beta hydrolase family protein</fullName>
    </recommendedName>
</protein>
<evidence type="ECO:0000313" key="6">
    <source>
        <dbReference type="Proteomes" id="UP001143304"/>
    </source>
</evidence>
<gene>
    <name evidence="5" type="ORF">EYC82_03400</name>
</gene>
<dbReference type="PANTHER" id="PTHR10272">
    <property type="entry name" value="PLATELET-ACTIVATING FACTOR ACETYLHYDROLASE"/>
    <property type="match status" value="1"/>
</dbReference>
<dbReference type="PANTHER" id="PTHR10272:SF14">
    <property type="entry name" value="PAF ACETYLHYDROLASE FAMILY PROTEIN"/>
    <property type="match status" value="1"/>
</dbReference>
<evidence type="ECO:0000313" key="5">
    <source>
        <dbReference type="EMBL" id="MCX2976397.1"/>
    </source>
</evidence>
<evidence type="ECO:0000256" key="2">
    <source>
        <dbReference type="ARBA" id="ARBA00022963"/>
    </source>
</evidence>
<evidence type="ECO:0000256" key="1">
    <source>
        <dbReference type="ARBA" id="ARBA00022801"/>
    </source>
</evidence>
<sequence length="378" mass="40465">MIRIIASMGCIAVLIATLTACSDSSNGSSDSSPLEPLSYDRQGPYAVANQTISITNYTDGRVLNVELWYPAATSGAGQTIEDFVTSDIEGNEISTLLRDNPENCVTKKTRSTYGLEPNKSLAQFPLVAFSHCSNCTRFSSFSLAERLASHGIAVAAPDHTMNTLFDPGASLSGEFLTIRTNDIIAMVDELLVPNSAALPENLQGRFDASRIGMAGHSYGAVTSGKVLQDDDRFQAGYIIAAPVENPLIPGVEVARITEPTLYLVAREDNSITELGNILLRSNFESAASPSWKIELADAGHWSVSDIAGITPAFQAGCGDGERQTKPGELFEYIDIDVGLEITAAYGVRFFAGHLLGDESALIELEESTNPGIVEVFKK</sequence>
<keyword evidence="2" id="KW-0442">Lipid degradation</keyword>
<dbReference type="RefSeq" id="WP_279248148.1">
    <property type="nucleotide sequence ID" value="NZ_SHNO01000001.1"/>
</dbReference>
<comment type="caution">
    <text evidence="5">The sequence shown here is derived from an EMBL/GenBank/DDBJ whole genome shotgun (WGS) entry which is preliminary data.</text>
</comment>